<dbReference type="InterPro" id="IPR020069">
    <property type="entry name" value="Ribosomal_bL9_C"/>
</dbReference>
<comment type="function">
    <text evidence="7">Binds to the 23S rRNA.</text>
</comment>
<dbReference type="GO" id="GO:0006412">
    <property type="term" value="P:translation"/>
    <property type="evidence" value="ECO:0007669"/>
    <property type="project" value="UniProtKB-UniRule"/>
</dbReference>
<keyword evidence="2 7" id="KW-0699">rRNA-binding</keyword>
<evidence type="ECO:0000256" key="3">
    <source>
        <dbReference type="ARBA" id="ARBA00022884"/>
    </source>
</evidence>
<dbReference type="GO" id="GO:0003735">
    <property type="term" value="F:structural constituent of ribosome"/>
    <property type="evidence" value="ECO:0007669"/>
    <property type="project" value="InterPro"/>
</dbReference>
<reference evidence="10" key="1">
    <citation type="submission" date="2016-01" db="EMBL/GenBank/DDBJ databases">
        <authorList>
            <person name="Mitreva M."/>
            <person name="Pepin K.H."/>
            <person name="Mihindukulasuriya K.A."/>
            <person name="Fulton R."/>
            <person name="Fronick C."/>
            <person name="O'Laughlin M."/>
            <person name="Miner T."/>
            <person name="Herter B."/>
            <person name="Rosa B.A."/>
            <person name="Cordes M."/>
            <person name="Tomlinson C."/>
            <person name="Wollam A."/>
            <person name="Palsikar V.B."/>
            <person name="Mardis E.R."/>
            <person name="Wilson R.K."/>
        </authorList>
    </citation>
    <scope>NUCLEOTIDE SEQUENCE [LARGE SCALE GENOMIC DNA]</scope>
    <source>
        <strain evidence="10">DNF00019</strain>
    </source>
</reference>
<evidence type="ECO:0000313" key="10">
    <source>
        <dbReference type="Proteomes" id="UP000070675"/>
    </source>
</evidence>
<evidence type="ECO:0000256" key="7">
    <source>
        <dbReference type="HAMAP-Rule" id="MF_00503"/>
    </source>
</evidence>
<dbReference type="GO" id="GO:0019843">
    <property type="term" value="F:rRNA binding"/>
    <property type="evidence" value="ECO:0007669"/>
    <property type="project" value="UniProtKB-UniRule"/>
</dbReference>
<evidence type="ECO:0000256" key="1">
    <source>
        <dbReference type="ARBA" id="ARBA00010605"/>
    </source>
</evidence>
<name>A0A133XTX8_9ACTN</name>
<dbReference type="InterPro" id="IPR036935">
    <property type="entry name" value="Ribosomal_bL9_N_sf"/>
</dbReference>
<dbReference type="Pfam" id="PF01281">
    <property type="entry name" value="Ribosomal_L9_N"/>
    <property type="match status" value="1"/>
</dbReference>
<evidence type="ECO:0000313" key="9">
    <source>
        <dbReference type="EMBL" id="KXB34395.1"/>
    </source>
</evidence>
<dbReference type="STRING" id="1393034.HMPREF3192_00834"/>
<dbReference type="HAMAP" id="MF_00503">
    <property type="entry name" value="Ribosomal_bL9"/>
    <property type="match status" value="1"/>
</dbReference>
<organism evidence="9 10">
    <name type="scientific">Atopobium deltae</name>
    <dbReference type="NCBI Taxonomy" id="1393034"/>
    <lineage>
        <taxon>Bacteria</taxon>
        <taxon>Bacillati</taxon>
        <taxon>Actinomycetota</taxon>
        <taxon>Coriobacteriia</taxon>
        <taxon>Coriobacteriales</taxon>
        <taxon>Atopobiaceae</taxon>
        <taxon>Atopobium</taxon>
    </lineage>
</organism>
<dbReference type="PANTHER" id="PTHR21368">
    <property type="entry name" value="50S RIBOSOMAL PROTEIN L9"/>
    <property type="match status" value="1"/>
</dbReference>
<dbReference type="Pfam" id="PF03948">
    <property type="entry name" value="Ribosomal_L9_C"/>
    <property type="match status" value="1"/>
</dbReference>
<gene>
    <name evidence="7" type="primary">rplI</name>
    <name evidence="9" type="ORF">HMPREF3192_00834</name>
</gene>
<dbReference type="EMBL" id="LSCR01000015">
    <property type="protein sequence ID" value="KXB34395.1"/>
    <property type="molecule type" value="Genomic_DNA"/>
</dbReference>
<dbReference type="AlphaFoldDB" id="A0A133XTX8"/>
<evidence type="ECO:0000256" key="4">
    <source>
        <dbReference type="ARBA" id="ARBA00022980"/>
    </source>
</evidence>
<protein>
    <recommendedName>
        <fullName evidence="6 7">Large ribosomal subunit protein bL9</fullName>
    </recommendedName>
</protein>
<dbReference type="SUPFAM" id="SSF55658">
    <property type="entry name" value="L9 N-domain-like"/>
    <property type="match status" value="1"/>
</dbReference>
<comment type="similarity">
    <text evidence="1 7">Belongs to the bacterial ribosomal protein bL9 family.</text>
</comment>
<dbReference type="RefSeq" id="WP_066305465.1">
    <property type="nucleotide sequence ID" value="NZ_KQ959495.1"/>
</dbReference>
<dbReference type="InterPro" id="IPR036791">
    <property type="entry name" value="Ribosomal_bL9_C_sf"/>
</dbReference>
<dbReference type="PATRIC" id="fig|1393034.3.peg.804"/>
<comment type="caution">
    <text evidence="9">The sequence shown here is derived from an EMBL/GenBank/DDBJ whole genome shotgun (WGS) entry which is preliminary data.</text>
</comment>
<dbReference type="InterPro" id="IPR020070">
    <property type="entry name" value="Ribosomal_bL9_N"/>
</dbReference>
<dbReference type="GO" id="GO:0005840">
    <property type="term" value="C:ribosome"/>
    <property type="evidence" value="ECO:0007669"/>
    <property type="project" value="UniProtKB-KW"/>
</dbReference>
<evidence type="ECO:0000256" key="5">
    <source>
        <dbReference type="ARBA" id="ARBA00023274"/>
    </source>
</evidence>
<dbReference type="NCBIfam" id="TIGR00158">
    <property type="entry name" value="L9"/>
    <property type="match status" value="1"/>
</dbReference>
<evidence type="ECO:0000256" key="2">
    <source>
        <dbReference type="ARBA" id="ARBA00022730"/>
    </source>
</evidence>
<keyword evidence="10" id="KW-1185">Reference proteome</keyword>
<dbReference type="PROSITE" id="PS00651">
    <property type="entry name" value="RIBOSOMAL_L9"/>
    <property type="match status" value="1"/>
</dbReference>
<dbReference type="InterPro" id="IPR009027">
    <property type="entry name" value="Ribosomal_bL9/RNase_H1_N"/>
</dbReference>
<keyword evidence="3 7" id="KW-0694">RNA-binding</keyword>
<accession>A0A133XTX8</accession>
<dbReference type="InterPro" id="IPR000244">
    <property type="entry name" value="Ribosomal_bL9"/>
</dbReference>
<dbReference type="SUPFAM" id="SSF55653">
    <property type="entry name" value="Ribosomal protein L9 C-domain"/>
    <property type="match status" value="1"/>
</dbReference>
<proteinExistence type="inferred from homology"/>
<dbReference type="OrthoDB" id="9788336at2"/>
<evidence type="ECO:0000259" key="8">
    <source>
        <dbReference type="PROSITE" id="PS00651"/>
    </source>
</evidence>
<dbReference type="Proteomes" id="UP000070675">
    <property type="component" value="Unassembled WGS sequence"/>
</dbReference>
<keyword evidence="4 7" id="KW-0689">Ribosomal protein</keyword>
<feature type="domain" description="Ribosomal protein L9" evidence="8">
    <location>
        <begin position="13"/>
        <end position="40"/>
    </location>
</feature>
<dbReference type="InterPro" id="IPR020594">
    <property type="entry name" value="Ribosomal_bL9_bac/chp"/>
</dbReference>
<dbReference type="Gene3D" id="3.40.5.10">
    <property type="entry name" value="Ribosomal protein L9, N-terminal domain"/>
    <property type="match status" value="1"/>
</dbReference>
<sequence length="192" mass="20658">MKVILLGELRGKGGEGDVVDVAQGYAENFLFPNRMALAATPGNIKQLEERRHNIAKREEKRIATAEQTKNALEGKNVQIAVKVGEEGQLFGSVTNAMIADAVKEQLDIEIDRKRIEHHTIKVAGVHEVVINLYREISAKLQLIVGGASAQAAEKTDEVVESVEANDAAAETAADEVIESVEAADTASEASDE</sequence>
<dbReference type="Gene3D" id="3.10.430.100">
    <property type="entry name" value="Ribosomal protein L9, C-terminal domain"/>
    <property type="match status" value="1"/>
</dbReference>
<keyword evidence="5 7" id="KW-0687">Ribonucleoprotein</keyword>
<evidence type="ECO:0000256" key="6">
    <source>
        <dbReference type="ARBA" id="ARBA00035292"/>
    </source>
</evidence>
<dbReference type="GO" id="GO:1990904">
    <property type="term" value="C:ribonucleoprotein complex"/>
    <property type="evidence" value="ECO:0007669"/>
    <property type="project" value="UniProtKB-KW"/>
</dbReference>